<dbReference type="AlphaFoldDB" id="A0A8J7WHL2"/>
<evidence type="ECO:0000313" key="4">
    <source>
        <dbReference type="Proteomes" id="UP000681356"/>
    </source>
</evidence>
<dbReference type="InterPro" id="IPR027051">
    <property type="entry name" value="XdhC_Rossmann_dom"/>
</dbReference>
<name>A0A8J7WHL2_9RHOB</name>
<dbReference type="Proteomes" id="UP000681356">
    <property type="component" value="Unassembled WGS sequence"/>
</dbReference>
<evidence type="ECO:0000259" key="1">
    <source>
        <dbReference type="Pfam" id="PF02625"/>
    </source>
</evidence>
<proteinExistence type="predicted"/>
<dbReference type="InterPro" id="IPR003777">
    <property type="entry name" value="XdhC_CoxI"/>
</dbReference>
<dbReference type="EMBL" id="JAGTUU010000005">
    <property type="protein sequence ID" value="MBS0125263.1"/>
    <property type="molecule type" value="Genomic_DNA"/>
</dbReference>
<sequence length="276" mass="28068">MTDPATDPAFAAALAARQAKGTPFAIATVIRTLAATAAKPGAKALLAEDGTLIAGFLGGGCVRSAVARAAREAVENGQPQLVSIRPEDLLAEQGVAPGETRDGIRYARNGCPSRGSLDIFIEPVLPRPRLAICGGGPVALALAALAERFQFHRMLALPGPATGALPACETIIEGLDDPACLSGASYVVIATQGAGDLPALRAALASPARHIAFVASRAKAEAMHAKLRAEGVDEAALARVHAPAGLPINAITPDEIALSILADLVARRRGGQRAAP</sequence>
<evidence type="ECO:0000259" key="2">
    <source>
        <dbReference type="Pfam" id="PF13478"/>
    </source>
</evidence>
<dbReference type="PANTHER" id="PTHR30388">
    <property type="entry name" value="ALDEHYDE OXIDOREDUCTASE MOLYBDENUM COFACTOR ASSEMBLY PROTEIN"/>
    <property type="match status" value="1"/>
</dbReference>
<dbReference type="InterPro" id="IPR052698">
    <property type="entry name" value="MoCofactor_Util/Proc"/>
</dbReference>
<feature type="domain" description="XdhC Rossmann" evidence="2">
    <location>
        <begin position="130"/>
        <end position="264"/>
    </location>
</feature>
<reference evidence="3" key="1">
    <citation type="submission" date="2021-04" db="EMBL/GenBank/DDBJ databases">
        <authorList>
            <person name="Yoon J."/>
        </authorList>
    </citation>
    <scope>NUCLEOTIDE SEQUENCE</scope>
    <source>
        <strain evidence="3">KMU-90</strain>
    </source>
</reference>
<dbReference type="Pfam" id="PF02625">
    <property type="entry name" value="XdhC_CoxI"/>
    <property type="match status" value="1"/>
</dbReference>
<dbReference type="Gene3D" id="3.40.50.720">
    <property type="entry name" value="NAD(P)-binding Rossmann-like Domain"/>
    <property type="match status" value="1"/>
</dbReference>
<feature type="domain" description="XdhC- CoxI" evidence="1">
    <location>
        <begin position="19"/>
        <end position="83"/>
    </location>
</feature>
<comment type="caution">
    <text evidence="3">The sequence shown here is derived from an EMBL/GenBank/DDBJ whole genome shotgun (WGS) entry which is preliminary data.</text>
</comment>
<evidence type="ECO:0000313" key="3">
    <source>
        <dbReference type="EMBL" id="MBS0125263.1"/>
    </source>
</evidence>
<dbReference type="Pfam" id="PF13478">
    <property type="entry name" value="XdhC_C"/>
    <property type="match status" value="1"/>
</dbReference>
<protein>
    <submittedName>
        <fullName evidence="3">XdhC family protein</fullName>
    </submittedName>
</protein>
<keyword evidence="4" id="KW-1185">Reference proteome</keyword>
<gene>
    <name evidence="3" type="ORF">KB874_14320</name>
</gene>
<accession>A0A8J7WHL2</accession>
<organism evidence="3 4">
    <name type="scientific">Thetidibacter halocola</name>
    <dbReference type="NCBI Taxonomy" id="2827239"/>
    <lineage>
        <taxon>Bacteria</taxon>
        <taxon>Pseudomonadati</taxon>
        <taxon>Pseudomonadota</taxon>
        <taxon>Alphaproteobacteria</taxon>
        <taxon>Rhodobacterales</taxon>
        <taxon>Roseobacteraceae</taxon>
        <taxon>Thetidibacter</taxon>
    </lineage>
</organism>
<dbReference type="PANTHER" id="PTHR30388:SF6">
    <property type="entry name" value="XANTHINE DEHYDROGENASE SUBUNIT A-RELATED"/>
    <property type="match status" value="1"/>
</dbReference>